<keyword evidence="1" id="KW-0238">DNA-binding</keyword>
<dbReference type="SMART" id="SM00422">
    <property type="entry name" value="HTH_MERR"/>
    <property type="match status" value="1"/>
</dbReference>
<dbReference type="Proteomes" id="UP001321542">
    <property type="component" value="Chromosome"/>
</dbReference>
<feature type="domain" description="HTH merR-type" evidence="2">
    <location>
        <begin position="1"/>
        <end position="68"/>
    </location>
</feature>
<gene>
    <name evidence="3" type="ORF">SGFS_098130</name>
</gene>
<dbReference type="InterPro" id="IPR000551">
    <property type="entry name" value="MerR-type_HTH_dom"/>
</dbReference>
<reference evidence="3 4" key="2">
    <citation type="journal article" date="2023" name="ChemBioChem">
        <title>Acyltransferase Domain Exchange between Two Independent Type I Polyketide Synthases in the Same Producer Strain of Macrolide Antibiotics.</title>
        <authorList>
            <person name="Kudo F."/>
            <person name="Kishikawa K."/>
            <person name="Tsuboi K."/>
            <person name="Kido T."/>
            <person name="Usui T."/>
            <person name="Hashimoto J."/>
            <person name="Shin-Ya K."/>
            <person name="Miyanaga A."/>
            <person name="Eguchi T."/>
        </authorList>
    </citation>
    <scope>NUCLEOTIDE SEQUENCE [LARGE SCALE GENOMIC DNA]</scope>
    <source>
        <strain evidence="3 4">A-8890</strain>
    </source>
</reference>
<dbReference type="Pfam" id="PF13411">
    <property type="entry name" value="MerR_1"/>
    <property type="match status" value="1"/>
</dbReference>
<keyword evidence="4" id="KW-1185">Reference proteome</keyword>
<reference evidence="3 4" key="1">
    <citation type="journal article" date="2010" name="ChemBioChem">
        <title>Cloning and characterization of the biosynthetic gene cluster of 16-membered macrolide antibiotic FD-891: involvement of a dual functional cytochrome P450 monooxygenase catalyzing epoxidation and hydroxylation.</title>
        <authorList>
            <person name="Kudo F."/>
            <person name="Motegi A."/>
            <person name="Mizoue K."/>
            <person name="Eguchi T."/>
        </authorList>
    </citation>
    <scope>NUCLEOTIDE SEQUENCE [LARGE SCALE GENOMIC DNA]</scope>
    <source>
        <strain evidence="3 4">A-8890</strain>
    </source>
</reference>
<proteinExistence type="predicted"/>
<dbReference type="SUPFAM" id="SSF46955">
    <property type="entry name" value="Putative DNA-binding domain"/>
    <property type="match status" value="1"/>
</dbReference>
<dbReference type="Gene3D" id="1.10.1660.10">
    <property type="match status" value="1"/>
</dbReference>
<evidence type="ECO:0000313" key="3">
    <source>
        <dbReference type="EMBL" id="BBC38519.1"/>
    </source>
</evidence>
<sequence>MRIGEVAEQAGVSVRALRYYEEQGLLGSTRTSGGQRQYPDGAVERVRMIQQLYAAGLSSKLVREVLPRCMNEGPVTYGFVESIIAERARIDRQINDLTEVRARLDEIIAVATDPNHPHHCHPVRAGLPDTA</sequence>
<dbReference type="InterPro" id="IPR009061">
    <property type="entry name" value="DNA-bd_dom_put_sf"/>
</dbReference>
<organism evidence="3 4">
    <name type="scientific">Streptomyces graminofaciens</name>
    <dbReference type="NCBI Taxonomy" id="68212"/>
    <lineage>
        <taxon>Bacteria</taxon>
        <taxon>Bacillati</taxon>
        <taxon>Actinomycetota</taxon>
        <taxon>Actinomycetes</taxon>
        <taxon>Kitasatosporales</taxon>
        <taxon>Streptomycetaceae</taxon>
        <taxon>Streptomyces</taxon>
    </lineage>
</organism>
<dbReference type="PANTHER" id="PTHR30204">
    <property type="entry name" value="REDOX-CYCLING DRUG-SENSING TRANSCRIPTIONAL ACTIVATOR SOXR"/>
    <property type="match status" value="1"/>
</dbReference>
<evidence type="ECO:0000256" key="1">
    <source>
        <dbReference type="ARBA" id="ARBA00023125"/>
    </source>
</evidence>
<dbReference type="InterPro" id="IPR047057">
    <property type="entry name" value="MerR_fam"/>
</dbReference>
<dbReference type="EMBL" id="AP018448">
    <property type="protein sequence ID" value="BBC38519.1"/>
    <property type="molecule type" value="Genomic_DNA"/>
</dbReference>
<dbReference type="PROSITE" id="PS00552">
    <property type="entry name" value="HTH_MERR_1"/>
    <property type="match status" value="1"/>
</dbReference>
<dbReference type="PANTHER" id="PTHR30204:SF97">
    <property type="entry name" value="MERR FAMILY REGULATORY PROTEIN"/>
    <property type="match status" value="1"/>
</dbReference>
<dbReference type="RefSeq" id="WP_286259026.1">
    <property type="nucleotide sequence ID" value="NZ_AP018448.1"/>
</dbReference>
<accession>A0ABM7FPF3</accession>
<protein>
    <recommendedName>
        <fullName evidence="2">HTH merR-type domain-containing protein</fullName>
    </recommendedName>
</protein>
<evidence type="ECO:0000259" key="2">
    <source>
        <dbReference type="PROSITE" id="PS50937"/>
    </source>
</evidence>
<dbReference type="PROSITE" id="PS50937">
    <property type="entry name" value="HTH_MERR_2"/>
    <property type="match status" value="1"/>
</dbReference>
<name>A0ABM7FPF3_9ACTN</name>
<dbReference type="CDD" id="cd01282">
    <property type="entry name" value="HTH_MerR-like_sg3"/>
    <property type="match status" value="1"/>
</dbReference>
<evidence type="ECO:0000313" key="4">
    <source>
        <dbReference type="Proteomes" id="UP001321542"/>
    </source>
</evidence>
<dbReference type="PRINTS" id="PR00040">
    <property type="entry name" value="HTHMERR"/>
</dbReference>